<dbReference type="Proteomes" id="UP000316517">
    <property type="component" value="Unassembled WGS sequence"/>
</dbReference>
<dbReference type="InterPro" id="IPR006223">
    <property type="entry name" value="GcvT"/>
</dbReference>
<feature type="non-terminal residue" evidence="4">
    <location>
        <position position="1"/>
    </location>
</feature>
<reference evidence="4 5" key="1">
    <citation type="submission" date="2019-03" db="EMBL/GenBank/DDBJ databases">
        <title>Metabolic potential of uncultured bacteria and archaea associated with petroleum seepage in deep-sea sediments.</title>
        <authorList>
            <person name="Dong X."/>
            <person name="Hubert C."/>
        </authorList>
    </citation>
    <scope>NUCLEOTIDE SEQUENCE [LARGE SCALE GENOMIC DNA]</scope>
    <source>
        <strain evidence="4">E44_bin3</strain>
    </source>
</reference>
<evidence type="ECO:0000256" key="2">
    <source>
        <dbReference type="PIRSR" id="PIRSR006487-1"/>
    </source>
</evidence>
<dbReference type="NCBIfam" id="TIGR00528">
    <property type="entry name" value="gcvT"/>
    <property type="match status" value="1"/>
</dbReference>
<protein>
    <submittedName>
        <fullName evidence="4">Glycine cleavage system aminomethyltransferase GcvT</fullName>
        <ecNumber evidence="4">2.1.2.10</ecNumber>
    </submittedName>
</protein>
<evidence type="ECO:0000256" key="1">
    <source>
        <dbReference type="ARBA" id="ARBA00008609"/>
    </source>
</evidence>
<evidence type="ECO:0000313" key="5">
    <source>
        <dbReference type="Proteomes" id="UP000316517"/>
    </source>
</evidence>
<feature type="binding site" evidence="2">
    <location>
        <position position="253"/>
    </location>
    <ligand>
        <name>substrate</name>
    </ligand>
</feature>
<accession>A0A523TJM9</accession>
<dbReference type="EC" id="2.1.2.10" evidence="4"/>
<dbReference type="Gene3D" id="3.30.1360.120">
    <property type="entry name" value="Probable tRNA modification gtpase trme, domain 1"/>
    <property type="match status" value="1"/>
</dbReference>
<dbReference type="PANTHER" id="PTHR43757">
    <property type="entry name" value="AMINOMETHYLTRANSFERASE"/>
    <property type="match status" value="1"/>
</dbReference>
<dbReference type="InterPro" id="IPR006222">
    <property type="entry name" value="GCVT_N"/>
</dbReference>
<dbReference type="PIRSF" id="PIRSF006487">
    <property type="entry name" value="GcvT"/>
    <property type="match status" value="1"/>
</dbReference>
<dbReference type="SUPFAM" id="SSF101790">
    <property type="entry name" value="Aminomethyltransferase beta-barrel domain"/>
    <property type="match status" value="1"/>
</dbReference>
<organism evidence="4 5">
    <name type="scientific">Aerophobetes bacterium</name>
    <dbReference type="NCBI Taxonomy" id="2030807"/>
    <lineage>
        <taxon>Bacteria</taxon>
        <taxon>Candidatus Aerophobota</taxon>
    </lineage>
</organism>
<evidence type="ECO:0000259" key="3">
    <source>
        <dbReference type="Pfam" id="PF01571"/>
    </source>
</evidence>
<comment type="caution">
    <text evidence="4">The sequence shown here is derived from an EMBL/GenBank/DDBJ whole genome shotgun (WGS) entry which is preliminary data.</text>
</comment>
<dbReference type="GO" id="GO:0005960">
    <property type="term" value="C:glycine cleavage complex"/>
    <property type="evidence" value="ECO:0007669"/>
    <property type="project" value="InterPro"/>
</dbReference>
<dbReference type="GO" id="GO:0004047">
    <property type="term" value="F:aminomethyltransferase activity"/>
    <property type="evidence" value="ECO:0007669"/>
    <property type="project" value="UniProtKB-EC"/>
</dbReference>
<dbReference type="InterPro" id="IPR029043">
    <property type="entry name" value="GcvT/YgfZ_C"/>
</dbReference>
<sequence length="453" mass="50880">KCYFVGQKLINEAVGPSGRGKEEFRYQEEGGEEKKTPLYEEHLKLGAKFVSFAGYKMPLSYTSIGEEHRAVRETAGLFDVAHMGILEISGEDAASFLDAVTTNYIRWIKQGESQYAHILDPDGRILDDVMIYCRGGDRYMMVANAVNEKKIWTWLSAVNSGKYLIDRDYPEKEVEGKAHLRDLKDTSSGKDQKVDLALQGPNSLAILKKLTEEKEAKGKLARIRPGEFIETKLAGVEMLISRTGYTGEDVGYEIYLHPEDAPLIWKLLLKEGKEFGVRPAGLGARDSTRIEAGLPLYGHELAGRYDIGSMGAGYGLFVKLHKPYFIGKKRFLEREAERKMEIVRFKMKVRGVRAVKFGDPVVAAKGRYIGHVTSCALVEGIQLGLAYVDRSYVKEGTKIRIFVLPREGKVPPERAKDELILGDKVLLPEEALVLSRFPMPEILSANVERREEK</sequence>
<dbReference type="SUPFAM" id="SSF103025">
    <property type="entry name" value="Folate-binding domain"/>
    <property type="match status" value="1"/>
</dbReference>
<dbReference type="GO" id="GO:0005829">
    <property type="term" value="C:cytosol"/>
    <property type="evidence" value="ECO:0007669"/>
    <property type="project" value="TreeGrafter"/>
</dbReference>
<dbReference type="Pfam" id="PF01571">
    <property type="entry name" value="GCV_T"/>
    <property type="match status" value="1"/>
</dbReference>
<keyword evidence="4" id="KW-0808">Transferase</keyword>
<keyword evidence="4" id="KW-0489">Methyltransferase</keyword>
<dbReference type="GO" id="GO:0032259">
    <property type="term" value="P:methylation"/>
    <property type="evidence" value="ECO:0007669"/>
    <property type="project" value="UniProtKB-KW"/>
</dbReference>
<dbReference type="InterPro" id="IPR027266">
    <property type="entry name" value="TrmE/GcvT-like"/>
</dbReference>
<evidence type="ECO:0000313" key="4">
    <source>
        <dbReference type="EMBL" id="TET30181.1"/>
    </source>
</evidence>
<feature type="domain" description="GCVT N-terminal" evidence="3">
    <location>
        <begin position="38"/>
        <end position="322"/>
    </location>
</feature>
<dbReference type="GO" id="GO:0008168">
    <property type="term" value="F:methyltransferase activity"/>
    <property type="evidence" value="ECO:0007669"/>
    <property type="project" value="UniProtKB-KW"/>
</dbReference>
<gene>
    <name evidence="4" type="primary">gcvT</name>
    <name evidence="4" type="ORF">E3J68_00855</name>
</gene>
<dbReference type="AlphaFoldDB" id="A0A523TJM9"/>
<proteinExistence type="inferred from homology"/>
<dbReference type="GO" id="GO:0006546">
    <property type="term" value="P:glycine catabolic process"/>
    <property type="evidence" value="ECO:0007669"/>
    <property type="project" value="InterPro"/>
</dbReference>
<comment type="similarity">
    <text evidence="1">Belongs to the GcvT family.</text>
</comment>
<dbReference type="InterPro" id="IPR028896">
    <property type="entry name" value="GcvT/YgfZ/DmdA"/>
</dbReference>
<dbReference type="EMBL" id="SOJT01000045">
    <property type="protein sequence ID" value="TET30181.1"/>
    <property type="molecule type" value="Genomic_DNA"/>
</dbReference>
<dbReference type="PANTHER" id="PTHR43757:SF2">
    <property type="entry name" value="AMINOMETHYLTRANSFERASE, MITOCHONDRIAL"/>
    <property type="match status" value="1"/>
</dbReference>
<name>A0A523TJM9_UNCAE</name>